<protein>
    <recommendedName>
        <fullName evidence="4">Pilus assembly protein</fullName>
    </recommendedName>
</protein>
<name>A0ABX0PX67_9GAMM</name>
<dbReference type="Proteomes" id="UP001318321">
    <property type="component" value="Unassembled WGS sequence"/>
</dbReference>
<feature type="transmembrane region" description="Helical" evidence="1">
    <location>
        <begin position="20"/>
        <end position="41"/>
    </location>
</feature>
<proteinExistence type="predicted"/>
<keyword evidence="1" id="KW-0812">Transmembrane</keyword>
<comment type="caution">
    <text evidence="2">The sequence shown here is derived from an EMBL/GenBank/DDBJ whole genome shotgun (WGS) entry which is preliminary data.</text>
</comment>
<gene>
    <name evidence="2" type="ORF">HBJ55_19125</name>
</gene>
<dbReference type="EMBL" id="JAAQTO010000054">
    <property type="protein sequence ID" value="NIC07544.1"/>
    <property type="molecule type" value="Genomic_DNA"/>
</dbReference>
<sequence length="59" mass="6333">MSKLMQGIERFWREEEGTEVVEWALVGGLVVAIGAAVFVTIGTDAKTQLDKIAAAIPDT</sequence>
<evidence type="ECO:0000256" key="1">
    <source>
        <dbReference type="SAM" id="Phobius"/>
    </source>
</evidence>
<evidence type="ECO:0000313" key="2">
    <source>
        <dbReference type="EMBL" id="NIC07544.1"/>
    </source>
</evidence>
<keyword evidence="3" id="KW-1185">Reference proteome</keyword>
<evidence type="ECO:0000313" key="3">
    <source>
        <dbReference type="Proteomes" id="UP001318321"/>
    </source>
</evidence>
<evidence type="ECO:0008006" key="4">
    <source>
        <dbReference type="Google" id="ProtNLM"/>
    </source>
</evidence>
<keyword evidence="1" id="KW-1133">Transmembrane helix</keyword>
<reference evidence="2 3" key="1">
    <citation type="submission" date="2020-03" db="EMBL/GenBank/DDBJ databases">
        <title>Identification of Halomonas strains.</title>
        <authorList>
            <person name="Xiao Z."/>
            <person name="Dong F."/>
            <person name="Wang Z."/>
            <person name="Zhao J.-Y."/>
        </authorList>
    </citation>
    <scope>NUCLEOTIDE SEQUENCE [LARGE SCALE GENOMIC DNA]</scope>
    <source>
        <strain evidence="2 3">DX6</strain>
    </source>
</reference>
<organism evidence="2 3">
    <name type="scientific">Billgrantia bachuensis</name>
    <dbReference type="NCBI Taxonomy" id="2717286"/>
    <lineage>
        <taxon>Bacteria</taxon>
        <taxon>Pseudomonadati</taxon>
        <taxon>Pseudomonadota</taxon>
        <taxon>Gammaproteobacteria</taxon>
        <taxon>Oceanospirillales</taxon>
        <taxon>Halomonadaceae</taxon>
        <taxon>Billgrantia</taxon>
    </lineage>
</organism>
<keyword evidence="1" id="KW-0472">Membrane</keyword>
<dbReference type="RefSeq" id="WP_167118844.1">
    <property type="nucleotide sequence ID" value="NZ_JAAQTO010000054.1"/>
</dbReference>
<accession>A0ABX0PX67</accession>